<evidence type="ECO:0000259" key="3">
    <source>
        <dbReference type="Pfam" id="PF05368"/>
    </source>
</evidence>
<dbReference type="InterPro" id="IPR051164">
    <property type="entry name" value="NmrA-like_oxidored"/>
</dbReference>
<comment type="similarity">
    <text evidence="1">Belongs to the NmrA-type oxidoreductase family.</text>
</comment>
<evidence type="ECO:0000313" key="4">
    <source>
        <dbReference type="EMBL" id="KEF55266.1"/>
    </source>
</evidence>
<dbReference type="AlphaFoldDB" id="A0A072P628"/>
<reference evidence="4 5" key="1">
    <citation type="submission" date="2013-03" db="EMBL/GenBank/DDBJ databases">
        <title>The Genome Sequence of Exophiala aquamarina CBS 119918.</title>
        <authorList>
            <consortium name="The Broad Institute Genomics Platform"/>
            <person name="Cuomo C."/>
            <person name="de Hoog S."/>
            <person name="Gorbushina A."/>
            <person name="Walker B."/>
            <person name="Young S.K."/>
            <person name="Zeng Q."/>
            <person name="Gargeya S."/>
            <person name="Fitzgerald M."/>
            <person name="Haas B."/>
            <person name="Abouelleil A."/>
            <person name="Allen A.W."/>
            <person name="Alvarado L."/>
            <person name="Arachchi H.M."/>
            <person name="Berlin A.M."/>
            <person name="Chapman S.B."/>
            <person name="Gainer-Dewar J."/>
            <person name="Goldberg J."/>
            <person name="Griggs A."/>
            <person name="Gujja S."/>
            <person name="Hansen M."/>
            <person name="Howarth C."/>
            <person name="Imamovic A."/>
            <person name="Ireland A."/>
            <person name="Larimer J."/>
            <person name="McCowan C."/>
            <person name="Murphy C."/>
            <person name="Pearson M."/>
            <person name="Poon T.W."/>
            <person name="Priest M."/>
            <person name="Roberts A."/>
            <person name="Saif S."/>
            <person name="Shea T."/>
            <person name="Sisk P."/>
            <person name="Sykes S."/>
            <person name="Wortman J."/>
            <person name="Nusbaum C."/>
            <person name="Birren B."/>
        </authorList>
    </citation>
    <scope>NUCLEOTIDE SEQUENCE [LARGE SCALE GENOMIC DNA]</scope>
    <source>
        <strain evidence="4 5">CBS 119918</strain>
    </source>
</reference>
<evidence type="ECO:0000256" key="1">
    <source>
        <dbReference type="ARBA" id="ARBA00006328"/>
    </source>
</evidence>
<evidence type="ECO:0000313" key="5">
    <source>
        <dbReference type="Proteomes" id="UP000027920"/>
    </source>
</evidence>
<gene>
    <name evidence="4" type="ORF">A1O9_08920</name>
</gene>
<dbReference type="SUPFAM" id="SSF51735">
    <property type="entry name" value="NAD(P)-binding Rossmann-fold domains"/>
    <property type="match status" value="1"/>
</dbReference>
<evidence type="ECO:0000256" key="2">
    <source>
        <dbReference type="ARBA" id="ARBA00022857"/>
    </source>
</evidence>
<dbReference type="CDD" id="cd05251">
    <property type="entry name" value="NmrA_like_SDR_a"/>
    <property type="match status" value="1"/>
</dbReference>
<dbReference type="EMBL" id="AMGV01000008">
    <property type="protein sequence ID" value="KEF55266.1"/>
    <property type="molecule type" value="Genomic_DNA"/>
</dbReference>
<dbReference type="HOGENOM" id="CLU_007383_8_6_1"/>
<dbReference type="RefSeq" id="XP_013257856.1">
    <property type="nucleotide sequence ID" value="XM_013402402.1"/>
</dbReference>
<accession>A0A072P628</accession>
<dbReference type="PANTHER" id="PTHR42748:SF26">
    <property type="entry name" value="NMRA-LIKE DOMAIN-CONTAINING PROTEIN"/>
    <property type="match status" value="1"/>
</dbReference>
<organism evidence="4 5">
    <name type="scientific">Exophiala aquamarina CBS 119918</name>
    <dbReference type="NCBI Taxonomy" id="1182545"/>
    <lineage>
        <taxon>Eukaryota</taxon>
        <taxon>Fungi</taxon>
        <taxon>Dikarya</taxon>
        <taxon>Ascomycota</taxon>
        <taxon>Pezizomycotina</taxon>
        <taxon>Eurotiomycetes</taxon>
        <taxon>Chaetothyriomycetidae</taxon>
        <taxon>Chaetothyriales</taxon>
        <taxon>Herpotrichiellaceae</taxon>
        <taxon>Exophiala</taxon>
    </lineage>
</organism>
<dbReference type="VEuPathDB" id="FungiDB:A1O9_08920"/>
<dbReference type="InterPro" id="IPR036291">
    <property type="entry name" value="NAD(P)-bd_dom_sf"/>
</dbReference>
<dbReference type="GeneID" id="25283830"/>
<dbReference type="GO" id="GO:0005634">
    <property type="term" value="C:nucleus"/>
    <property type="evidence" value="ECO:0007669"/>
    <property type="project" value="TreeGrafter"/>
</dbReference>
<dbReference type="PANTHER" id="PTHR42748">
    <property type="entry name" value="NITROGEN METABOLITE REPRESSION PROTEIN NMRA FAMILY MEMBER"/>
    <property type="match status" value="1"/>
</dbReference>
<dbReference type="Pfam" id="PF05368">
    <property type="entry name" value="NmrA"/>
    <property type="match status" value="1"/>
</dbReference>
<name>A0A072P628_9EURO</name>
<proteinExistence type="inferred from homology"/>
<keyword evidence="5" id="KW-1185">Reference proteome</keyword>
<keyword evidence="2" id="KW-0521">NADP</keyword>
<sequence>MSSKLIVVLGATGNQGGSVVSTFLDEPGWRVRGISRNPSSAASQKLKEKGVEVVAANLSDTASLVAAFKGATAIFSVTDFWALYADPELQKTARPGQAQNERTYEDELQHGKNVFDAASQTEGLERLVFSSLADATKWSNGKYKHVYHFDSKAHATEYAKATYPDLWKKTSVLQLGFFLSNFLTSPLLIPRKDADGTYVIATKLDQHVKLPHIAHDEDSGPFTKALLESPPGKNVIAYRAWLTIDEFVVIWSRILNIKAKAVKLPYDLALEGISQELDDEMAQMAAWCEEFGYEARDDPSLIHPKDVS</sequence>
<feature type="domain" description="NmrA-like" evidence="3">
    <location>
        <begin position="3"/>
        <end position="294"/>
    </location>
</feature>
<dbReference type="Proteomes" id="UP000027920">
    <property type="component" value="Unassembled WGS sequence"/>
</dbReference>
<protein>
    <recommendedName>
        <fullName evidence="3">NmrA-like domain-containing protein</fullName>
    </recommendedName>
</protein>
<comment type="caution">
    <text evidence="4">The sequence shown here is derived from an EMBL/GenBank/DDBJ whole genome shotgun (WGS) entry which is preliminary data.</text>
</comment>
<dbReference type="InterPro" id="IPR008030">
    <property type="entry name" value="NmrA-like"/>
</dbReference>
<dbReference type="OrthoDB" id="3358371at2759"/>
<dbReference type="STRING" id="1182545.A0A072P628"/>
<dbReference type="Gene3D" id="3.40.50.720">
    <property type="entry name" value="NAD(P)-binding Rossmann-like Domain"/>
    <property type="match status" value="1"/>
</dbReference>
<dbReference type="Gene3D" id="3.90.25.10">
    <property type="entry name" value="UDP-galactose 4-epimerase, domain 1"/>
    <property type="match status" value="1"/>
</dbReference>